<dbReference type="AlphaFoldDB" id="A0A017SI41"/>
<dbReference type="STRING" id="1388766.A0A017SI41"/>
<protein>
    <submittedName>
        <fullName evidence="2">UMTA methyltransferase family protein</fullName>
    </submittedName>
</protein>
<dbReference type="SUPFAM" id="SSF53335">
    <property type="entry name" value="S-adenosyl-L-methionine-dependent methyltransferases"/>
    <property type="match status" value="1"/>
</dbReference>
<dbReference type="RefSeq" id="XP_040640310.1">
    <property type="nucleotide sequence ID" value="XM_040781531.1"/>
</dbReference>
<dbReference type="PANTHER" id="PTHR43591:SF10">
    <property type="entry name" value="ABC TRANSMEMBRANE TYPE-1 DOMAIN-CONTAINING PROTEIN-RELATED"/>
    <property type="match status" value="1"/>
</dbReference>
<proteinExistence type="predicted"/>
<keyword evidence="2" id="KW-0489">Methyltransferase</keyword>
<feature type="region of interest" description="Disordered" evidence="1">
    <location>
        <begin position="1"/>
        <end position="20"/>
    </location>
</feature>
<dbReference type="PANTHER" id="PTHR43591">
    <property type="entry name" value="METHYLTRANSFERASE"/>
    <property type="match status" value="1"/>
</dbReference>
<accession>A0A017SI41</accession>
<evidence type="ECO:0000313" key="2">
    <source>
        <dbReference type="EMBL" id="EYE96622.1"/>
    </source>
</evidence>
<sequence length="331" mass="38164">MSQPNPNERIQVDTSDEDSVCDADSIADSTLSITSSVRDYYYENGRRYHAYRQGLYPLPNDEEEQDRLAFIHHLFRLLTGGDLYRAPITRDRRPRRILDIGTGTGVWALEMAEDFPDAEIVGTDLSPIQPNFTPPNCRFFVDDAESDWTFTQDEAFDYIHVRALCGGIGDWKQFLQQAYSHLKPGGWVEMQEYDAWVWSDDGTHERAVKLQEWQKLLDSSSQMFGRRMNIAPALAGWMRETGFTNVTDDIYKCPVGSWPKNPRLKEIGRVGKVTLYDAIEPYTLALWTRVLGYSSQEAQEWVDQVRAELLNTSLHTHVMFHYVYAQRPMDG</sequence>
<dbReference type="Proteomes" id="UP000019804">
    <property type="component" value="Unassembled WGS sequence"/>
</dbReference>
<keyword evidence="2" id="KW-0808">Transferase</keyword>
<evidence type="ECO:0000313" key="3">
    <source>
        <dbReference type="Proteomes" id="UP000019804"/>
    </source>
</evidence>
<keyword evidence="3" id="KW-1185">Reference proteome</keyword>
<organism evidence="2 3">
    <name type="scientific">Aspergillus ruber (strain CBS 135680)</name>
    <dbReference type="NCBI Taxonomy" id="1388766"/>
    <lineage>
        <taxon>Eukaryota</taxon>
        <taxon>Fungi</taxon>
        <taxon>Dikarya</taxon>
        <taxon>Ascomycota</taxon>
        <taxon>Pezizomycotina</taxon>
        <taxon>Eurotiomycetes</taxon>
        <taxon>Eurotiomycetidae</taxon>
        <taxon>Eurotiales</taxon>
        <taxon>Aspergillaceae</taxon>
        <taxon>Aspergillus</taxon>
        <taxon>Aspergillus subgen. Aspergillus</taxon>
    </lineage>
</organism>
<dbReference type="CDD" id="cd02440">
    <property type="entry name" value="AdoMet_MTases"/>
    <property type="match status" value="1"/>
</dbReference>
<dbReference type="EMBL" id="KK088418">
    <property type="protein sequence ID" value="EYE96622.1"/>
    <property type="molecule type" value="Genomic_DNA"/>
</dbReference>
<gene>
    <name evidence="2" type="ORF">EURHEDRAFT_411128</name>
</gene>
<dbReference type="Pfam" id="PF13489">
    <property type="entry name" value="Methyltransf_23"/>
    <property type="match status" value="1"/>
</dbReference>
<dbReference type="Gene3D" id="3.40.50.150">
    <property type="entry name" value="Vaccinia Virus protein VP39"/>
    <property type="match status" value="1"/>
</dbReference>
<reference evidence="3" key="1">
    <citation type="journal article" date="2014" name="Nat. Commun.">
        <title>Genomic adaptations of the halophilic Dead Sea filamentous fungus Eurotium rubrum.</title>
        <authorList>
            <person name="Kis-Papo T."/>
            <person name="Weig A.R."/>
            <person name="Riley R."/>
            <person name="Persoh D."/>
            <person name="Salamov A."/>
            <person name="Sun H."/>
            <person name="Lipzen A."/>
            <person name="Wasser S.P."/>
            <person name="Rambold G."/>
            <person name="Grigoriev I.V."/>
            <person name="Nevo E."/>
        </authorList>
    </citation>
    <scope>NUCLEOTIDE SEQUENCE [LARGE SCALE GENOMIC DNA]</scope>
    <source>
        <strain evidence="3">CBS 135680</strain>
    </source>
</reference>
<dbReference type="GO" id="GO:0008168">
    <property type="term" value="F:methyltransferase activity"/>
    <property type="evidence" value="ECO:0007669"/>
    <property type="project" value="UniProtKB-KW"/>
</dbReference>
<evidence type="ECO:0000256" key="1">
    <source>
        <dbReference type="SAM" id="MobiDB-lite"/>
    </source>
</evidence>
<dbReference type="GeneID" id="63696655"/>
<dbReference type="InterPro" id="IPR029063">
    <property type="entry name" value="SAM-dependent_MTases_sf"/>
</dbReference>
<dbReference type="OrthoDB" id="2013972at2759"/>
<name>A0A017SI41_ASPRC</name>
<dbReference type="HOGENOM" id="CLU_010595_0_2_1"/>
<dbReference type="GO" id="GO:0032259">
    <property type="term" value="P:methylation"/>
    <property type="evidence" value="ECO:0007669"/>
    <property type="project" value="UniProtKB-KW"/>
</dbReference>